<name>A0ABD3XZP4_SINWO</name>
<evidence type="ECO:0000313" key="2">
    <source>
        <dbReference type="Proteomes" id="UP001634394"/>
    </source>
</evidence>
<comment type="caution">
    <text evidence="1">The sequence shown here is derived from an EMBL/GenBank/DDBJ whole genome shotgun (WGS) entry which is preliminary data.</text>
</comment>
<evidence type="ECO:0000313" key="1">
    <source>
        <dbReference type="EMBL" id="KAL3891462.1"/>
    </source>
</evidence>
<sequence>MDKKPWHFNLGPDYKITPYKYKPYKPSTISNKFREYKTVRLWDRAYEKIKPKTKMGPDIPVREYKYVSTKPTNVGIYGEKPRPAKSVQKQLKAEKPLTPLTPKPARETVYETQKKPVVPPLNLREFETPDSLPEYTEKVQDYGIYFGYYAREFTERVVISSPAPEYEPPNEWIGDLPTMDRSYIRTPIGSPPTSPVPIQSLKTNIVPTLAFRHAPPYQSYGLPHHQLVRGTFRAETPVLKGRKPKIFSSNADAINQYTKSRR</sequence>
<protein>
    <submittedName>
        <fullName evidence="1">Uncharacterized protein</fullName>
    </submittedName>
</protein>
<gene>
    <name evidence="1" type="ORF">ACJMK2_003724</name>
</gene>
<dbReference type="Proteomes" id="UP001634394">
    <property type="component" value="Unassembled WGS sequence"/>
</dbReference>
<reference evidence="1 2" key="1">
    <citation type="submission" date="2024-11" db="EMBL/GenBank/DDBJ databases">
        <title>Chromosome-level genome assembly of the freshwater bivalve Anodonta woodiana.</title>
        <authorList>
            <person name="Chen X."/>
        </authorList>
    </citation>
    <scope>NUCLEOTIDE SEQUENCE [LARGE SCALE GENOMIC DNA]</scope>
    <source>
        <strain evidence="1">MN2024</strain>
        <tissue evidence="1">Gills</tissue>
    </source>
</reference>
<proteinExistence type="predicted"/>
<accession>A0ABD3XZP4</accession>
<dbReference type="EMBL" id="JBJQND010000001">
    <property type="protein sequence ID" value="KAL3891462.1"/>
    <property type="molecule type" value="Genomic_DNA"/>
</dbReference>
<keyword evidence="2" id="KW-1185">Reference proteome</keyword>
<dbReference type="AlphaFoldDB" id="A0ABD3XZP4"/>
<organism evidence="1 2">
    <name type="scientific">Sinanodonta woodiana</name>
    <name type="common">Chinese pond mussel</name>
    <name type="synonym">Anodonta woodiana</name>
    <dbReference type="NCBI Taxonomy" id="1069815"/>
    <lineage>
        <taxon>Eukaryota</taxon>
        <taxon>Metazoa</taxon>
        <taxon>Spiralia</taxon>
        <taxon>Lophotrochozoa</taxon>
        <taxon>Mollusca</taxon>
        <taxon>Bivalvia</taxon>
        <taxon>Autobranchia</taxon>
        <taxon>Heteroconchia</taxon>
        <taxon>Palaeoheterodonta</taxon>
        <taxon>Unionida</taxon>
        <taxon>Unionoidea</taxon>
        <taxon>Unionidae</taxon>
        <taxon>Unioninae</taxon>
        <taxon>Sinanodonta</taxon>
    </lineage>
</organism>